<organism evidence="1 2">
    <name type="scientific">Pseudodesulfovibrio sediminis</name>
    <dbReference type="NCBI Taxonomy" id="2810563"/>
    <lineage>
        <taxon>Bacteria</taxon>
        <taxon>Pseudomonadati</taxon>
        <taxon>Thermodesulfobacteriota</taxon>
        <taxon>Desulfovibrionia</taxon>
        <taxon>Desulfovibrionales</taxon>
        <taxon>Desulfovibrionaceae</taxon>
    </lineage>
</organism>
<name>A0ABM8I352_9BACT</name>
<proteinExistence type="predicted"/>
<dbReference type="Proteomes" id="UP001053296">
    <property type="component" value="Chromosome"/>
</dbReference>
<accession>A0ABM8I352</accession>
<sequence length="351" mass="38893">MLTLDVPFLPDGEYPDFLSRHADRIHSVHFPLFNPNLADSRHRTTSHSINEVINGLNTLDGVDKYVLMNARFHTPTKYFDSDSLSKTATILEHLLNKTDLSGLIFADPYFLQSLSDNHPQTTKKLEAIPSINAALGSTEAVYAMLSMIEKTTFKPPSKLVLDRTLNRNLARLESVSKALRKTHPEIHLNLIANEGCLLCCPYKPAHDAHISLGVEGLCRERTFAMNRDLGCVRRMFDEPGAILSSPFIRPEDMSRYEGLVDGIKICGRTKGTTFLSQTITAYFNGSYTGNLLDLMDAMGDLGDRIHIPNQALPDTFFDQVAHCDKLCAACGLCASIMDVAATRIAPGLPRL</sequence>
<evidence type="ECO:0000313" key="1">
    <source>
        <dbReference type="EMBL" id="BCS88890.1"/>
    </source>
</evidence>
<dbReference type="EMBL" id="AP024485">
    <property type="protein sequence ID" value="BCS88890.1"/>
    <property type="molecule type" value="Genomic_DNA"/>
</dbReference>
<reference evidence="1" key="1">
    <citation type="journal article" date="2022" name="Arch. Microbiol.">
        <title>Pseudodesulfovibrio sediminis sp. nov., a mesophilic and neutrophilic sulfate-reducing bacterium isolated from sediment of a brackish lake.</title>
        <authorList>
            <person name="Takahashi A."/>
            <person name="Kojima H."/>
            <person name="Watanabe M."/>
            <person name="Fukui M."/>
        </authorList>
    </citation>
    <scope>NUCLEOTIDE SEQUENCE</scope>
    <source>
        <strain evidence="1">SF6</strain>
    </source>
</reference>
<evidence type="ECO:0000313" key="2">
    <source>
        <dbReference type="Proteomes" id="UP001053296"/>
    </source>
</evidence>
<gene>
    <name evidence="1" type="ORF">PSDVSF_21320</name>
</gene>
<protein>
    <submittedName>
        <fullName evidence="1">Uncharacterized protein</fullName>
    </submittedName>
</protein>
<keyword evidence="2" id="KW-1185">Reference proteome</keyword>
<dbReference type="RefSeq" id="WP_229590885.1">
    <property type="nucleotide sequence ID" value="NZ_AP024485.1"/>
</dbReference>